<evidence type="ECO:0008006" key="3">
    <source>
        <dbReference type="Google" id="ProtNLM"/>
    </source>
</evidence>
<evidence type="ECO:0000313" key="2">
    <source>
        <dbReference type="Proteomes" id="UP000019184"/>
    </source>
</evidence>
<dbReference type="InterPro" id="IPR009444">
    <property type="entry name" value="Conjugal_tfr_TraD_a-type"/>
</dbReference>
<dbReference type="Pfam" id="PF06412">
    <property type="entry name" value="TraD"/>
    <property type="match status" value="1"/>
</dbReference>
<keyword evidence="2" id="KW-1185">Reference proteome</keyword>
<dbReference type="RefSeq" id="WP_034433152.1">
    <property type="nucleotide sequence ID" value="NZ_CBTK010000159.1"/>
</dbReference>
<proteinExistence type="predicted"/>
<dbReference type="AlphaFoldDB" id="A0A7U7GBN4"/>
<evidence type="ECO:0000313" key="1">
    <source>
        <dbReference type="EMBL" id="CDH45436.1"/>
    </source>
</evidence>
<sequence length="145" mass="16453">MNRDEWLQSRVTYLKNLKARTEHQQLLVLLADKPDRSVAENQLFAALIRVEQANDRAAQARVAVVKLIQTSKRQSAQAERKARAHRLIQQGVLFDLASLEHRSRGELLGLLLAAAKTDDPHRWDTWKQAGDALLAQKGDTVDLQR</sequence>
<name>A0A7U7GBN4_9GAMM</name>
<gene>
    <name evidence="1" type="ORF">BN874_2410003</name>
</gene>
<dbReference type="Proteomes" id="UP000019184">
    <property type="component" value="Unassembled WGS sequence"/>
</dbReference>
<accession>A0A7U7GBN4</accession>
<organism evidence="1 2">
    <name type="scientific">Candidatus Contendobacter odensis Run_B_J11</name>
    <dbReference type="NCBI Taxonomy" id="1400861"/>
    <lineage>
        <taxon>Bacteria</taxon>
        <taxon>Pseudomonadati</taxon>
        <taxon>Pseudomonadota</taxon>
        <taxon>Gammaproteobacteria</taxon>
        <taxon>Candidatus Competibacteraceae</taxon>
        <taxon>Candidatus Contendibacter</taxon>
    </lineage>
</organism>
<reference evidence="1 2" key="1">
    <citation type="journal article" date="2014" name="ISME J.">
        <title>Candidatus Competibacter-lineage genomes retrieved from metagenomes reveal functional metabolic diversity.</title>
        <authorList>
            <person name="McIlroy S.J."/>
            <person name="Albertsen M."/>
            <person name="Andresen E.K."/>
            <person name="Saunders A.M."/>
            <person name="Kristiansen R."/>
            <person name="Stokholm-Bjerregaard M."/>
            <person name="Nielsen K.L."/>
            <person name="Nielsen P.H."/>
        </authorList>
    </citation>
    <scope>NUCLEOTIDE SEQUENCE [LARGE SCALE GENOMIC DNA]</scope>
    <source>
        <strain evidence="1 2">Run_B_J11</strain>
    </source>
</reference>
<dbReference type="EMBL" id="CBTK010000159">
    <property type="protein sequence ID" value="CDH45436.1"/>
    <property type="molecule type" value="Genomic_DNA"/>
</dbReference>
<comment type="caution">
    <text evidence="1">The sequence shown here is derived from an EMBL/GenBank/DDBJ whole genome shotgun (WGS) entry which is preliminary data.</text>
</comment>
<protein>
    <recommendedName>
        <fullName evidence="3">Conjugal transfer protein TraD</fullName>
    </recommendedName>
</protein>